<dbReference type="Proteomes" id="UP000276133">
    <property type="component" value="Unassembled WGS sequence"/>
</dbReference>
<proteinExistence type="predicted"/>
<dbReference type="EMBL" id="REGN01000701">
    <property type="protein sequence ID" value="RNA39838.1"/>
    <property type="molecule type" value="Genomic_DNA"/>
</dbReference>
<protein>
    <submittedName>
        <fullName evidence="1">Uncharacterized protein</fullName>
    </submittedName>
</protein>
<evidence type="ECO:0000313" key="1">
    <source>
        <dbReference type="EMBL" id="RNA39838.1"/>
    </source>
</evidence>
<dbReference type="AlphaFoldDB" id="A0A3M7SW68"/>
<gene>
    <name evidence="1" type="ORF">BpHYR1_042936</name>
</gene>
<keyword evidence="2" id="KW-1185">Reference proteome</keyword>
<reference evidence="1 2" key="1">
    <citation type="journal article" date="2018" name="Sci. Rep.">
        <title>Genomic signatures of local adaptation to the degree of environmental predictability in rotifers.</title>
        <authorList>
            <person name="Franch-Gras L."/>
            <person name="Hahn C."/>
            <person name="Garcia-Roger E.M."/>
            <person name="Carmona M.J."/>
            <person name="Serra M."/>
            <person name="Gomez A."/>
        </authorList>
    </citation>
    <scope>NUCLEOTIDE SEQUENCE [LARGE SCALE GENOMIC DNA]</scope>
    <source>
        <strain evidence="1">HYR1</strain>
    </source>
</reference>
<sequence>MDVNALENHFSHFEEFYFKSSEKWLVDCVSADPVDNGLGKKEECGNLGRRKLGVFQGLDKKF</sequence>
<evidence type="ECO:0000313" key="2">
    <source>
        <dbReference type="Proteomes" id="UP000276133"/>
    </source>
</evidence>
<comment type="caution">
    <text evidence="1">The sequence shown here is derived from an EMBL/GenBank/DDBJ whole genome shotgun (WGS) entry which is preliminary data.</text>
</comment>
<organism evidence="1 2">
    <name type="scientific">Brachionus plicatilis</name>
    <name type="common">Marine rotifer</name>
    <name type="synonym">Brachionus muelleri</name>
    <dbReference type="NCBI Taxonomy" id="10195"/>
    <lineage>
        <taxon>Eukaryota</taxon>
        <taxon>Metazoa</taxon>
        <taxon>Spiralia</taxon>
        <taxon>Gnathifera</taxon>
        <taxon>Rotifera</taxon>
        <taxon>Eurotatoria</taxon>
        <taxon>Monogononta</taxon>
        <taxon>Pseudotrocha</taxon>
        <taxon>Ploima</taxon>
        <taxon>Brachionidae</taxon>
        <taxon>Brachionus</taxon>
    </lineage>
</organism>
<accession>A0A3M7SW68</accession>
<name>A0A3M7SW68_BRAPC</name>